<name>A0AAD1XA36_EUPCR</name>
<evidence type="ECO:0000256" key="1">
    <source>
        <dbReference type="SAM" id="Coils"/>
    </source>
</evidence>
<protein>
    <submittedName>
        <fullName evidence="3">Uncharacterized protein</fullName>
    </submittedName>
</protein>
<dbReference type="EMBL" id="CAMPGE010007740">
    <property type="protein sequence ID" value="CAI2366655.1"/>
    <property type="molecule type" value="Genomic_DNA"/>
</dbReference>
<feature type="region of interest" description="Disordered" evidence="2">
    <location>
        <begin position="435"/>
        <end position="460"/>
    </location>
</feature>
<evidence type="ECO:0000313" key="3">
    <source>
        <dbReference type="EMBL" id="CAI2366655.1"/>
    </source>
</evidence>
<reference evidence="3" key="1">
    <citation type="submission" date="2023-07" db="EMBL/GenBank/DDBJ databases">
        <authorList>
            <consortium name="AG Swart"/>
            <person name="Singh M."/>
            <person name="Singh A."/>
            <person name="Seah K."/>
            <person name="Emmerich C."/>
        </authorList>
    </citation>
    <scope>NUCLEOTIDE SEQUENCE</scope>
    <source>
        <strain evidence="3">DP1</strain>
    </source>
</reference>
<organism evidence="3 4">
    <name type="scientific">Euplotes crassus</name>
    <dbReference type="NCBI Taxonomy" id="5936"/>
    <lineage>
        <taxon>Eukaryota</taxon>
        <taxon>Sar</taxon>
        <taxon>Alveolata</taxon>
        <taxon>Ciliophora</taxon>
        <taxon>Intramacronucleata</taxon>
        <taxon>Spirotrichea</taxon>
        <taxon>Hypotrichia</taxon>
        <taxon>Euplotida</taxon>
        <taxon>Euplotidae</taxon>
        <taxon>Moneuplotes</taxon>
    </lineage>
</organism>
<evidence type="ECO:0000256" key="2">
    <source>
        <dbReference type="SAM" id="MobiDB-lite"/>
    </source>
</evidence>
<feature type="coiled-coil region" evidence="1">
    <location>
        <begin position="271"/>
        <end position="298"/>
    </location>
</feature>
<keyword evidence="4" id="KW-1185">Reference proteome</keyword>
<evidence type="ECO:0000313" key="4">
    <source>
        <dbReference type="Proteomes" id="UP001295684"/>
    </source>
</evidence>
<keyword evidence="1" id="KW-0175">Coiled coil</keyword>
<accession>A0AAD1XA36</accession>
<gene>
    <name evidence="3" type="ORF">ECRASSUSDP1_LOCUS7928</name>
</gene>
<feature type="compositionally biased region" description="Acidic residues" evidence="2">
    <location>
        <begin position="441"/>
        <end position="455"/>
    </location>
</feature>
<proteinExistence type="predicted"/>
<comment type="caution">
    <text evidence="3">The sequence shown here is derived from an EMBL/GenBank/DDBJ whole genome shotgun (WGS) entry which is preliminary data.</text>
</comment>
<dbReference type="Proteomes" id="UP001295684">
    <property type="component" value="Unassembled WGS sequence"/>
</dbReference>
<dbReference type="AlphaFoldDB" id="A0AAD1XA36"/>
<sequence length="501" mass="57673">MSAKGKPRGYREIQTLEHQSSVDNSDLINFGNAQFENDLLKGSRMINTSNSFEQIPTRGIAEKDIANTSKNKEISAKLLDNSSLLNAFNPQSRCESDFQYQTENTGDQNASYQRNFDTFNFKCMAQTREAPKNHMLLQDVIRQNLTHNTNRESKERNASMLNQNLTSDFESRSGEINKTAPVINPNLNTALPSWKTGVQRMHNFDISQDTYQAENLLHQMQENAFSRILARLDQFELRLSNTEEKMVLSKEILDLKYDEKKIEANLGQEDYNDLKKRTEILEKTVKNLTKNILTLENNNAKRLVNLSAGLEKVDANITKHNSQLETKIYKKIIPKLTEKLAAYEPFKKKIPEIDTKMVDICDTMEGIVHTIKETSEKIKAEFDQKIQSVQKDCEIFSTKNSEIFSKIHELECENAKVLSQLKKFYMYQYDKFNTTQKDEGSQSDEEESESQEEQENIAPNLTKFTQLKSKALLDLLKSNGMQAQISKNGKFGFKKIDNKFQ</sequence>